<dbReference type="SUPFAM" id="SSF54117">
    <property type="entry name" value="Interleukin 8-like chemokines"/>
    <property type="match status" value="1"/>
</dbReference>
<dbReference type="Pfam" id="PF00048">
    <property type="entry name" value="IL8"/>
    <property type="match status" value="1"/>
</dbReference>
<keyword evidence="2" id="KW-0732">Signal</keyword>
<dbReference type="InterPro" id="IPR001811">
    <property type="entry name" value="Chemokine_IL8-like_dom"/>
</dbReference>
<evidence type="ECO:0000313" key="4">
    <source>
        <dbReference type="EMBL" id="CAG5924171.1"/>
    </source>
</evidence>
<dbReference type="OrthoDB" id="8905061at2759"/>
<organism evidence="4 5">
    <name type="scientific">Menidia menidia</name>
    <name type="common">Atlantic silverside</name>
    <dbReference type="NCBI Taxonomy" id="238744"/>
    <lineage>
        <taxon>Eukaryota</taxon>
        <taxon>Metazoa</taxon>
        <taxon>Chordata</taxon>
        <taxon>Craniata</taxon>
        <taxon>Vertebrata</taxon>
        <taxon>Euteleostomi</taxon>
        <taxon>Actinopterygii</taxon>
        <taxon>Neopterygii</taxon>
        <taxon>Teleostei</taxon>
        <taxon>Neoteleostei</taxon>
        <taxon>Acanthomorphata</taxon>
        <taxon>Ovalentaria</taxon>
        <taxon>Atherinomorphae</taxon>
        <taxon>Atheriniformes</taxon>
        <taxon>Atherinopsidae</taxon>
        <taxon>Menidiinae</taxon>
        <taxon>Menidia</taxon>
    </lineage>
</organism>
<gene>
    <name evidence="4" type="ORF">MMEN_LOCUS10758</name>
</gene>
<comment type="caution">
    <text evidence="4">The sequence shown here is derived from an EMBL/GenBank/DDBJ whole genome shotgun (WGS) entry which is preliminary data.</text>
</comment>
<dbReference type="GO" id="GO:0005615">
    <property type="term" value="C:extracellular space"/>
    <property type="evidence" value="ECO:0007669"/>
    <property type="project" value="UniProtKB-KW"/>
</dbReference>
<dbReference type="Gene3D" id="2.40.50.40">
    <property type="match status" value="1"/>
</dbReference>
<reference evidence="4" key="1">
    <citation type="submission" date="2021-05" db="EMBL/GenBank/DDBJ databases">
        <authorList>
            <person name="Tigano A."/>
        </authorList>
    </citation>
    <scope>NUCLEOTIDE SEQUENCE</scope>
</reference>
<feature type="domain" description="Chemokine interleukin-8-like" evidence="3">
    <location>
        <begin position="31"/>
        <end position="83"/>
    </location>
</feature>
<dbReference type="InterPro" id="IPR036048">
    <property type="entry name" value="Interleukin_8-like_sf"/>
</dbReference>
<evidence type="ECO:0000256" key="1">
    <source>
        <dbReference type="ARBA" id="ARBA00022514"/>
    </source>
</evidence>
<dbReference type="Proteomes" id="UP000677803">
    <property type="component" value="Unassembled WGS sequence"/>
</dbReference>
<sequence>MYVAIMDLRGALVIICLCALAITFTDAGIPKCCISIRPVNLKKLPKIVRWEMQHSYGVCDIDALKVYIVGRSKPICAHPSLKNQLEKRMVKVQRLHQLKSKRN</sequence>
<accession>A0A8S4AYX2</accession>
<name>A0A8S4AYX2_9TELE</name>
<dbReference type="EMBL" id="CAJRST010011112">
    <property type="protein sequence ID" value="CAG5924171.1"/>
    <property type="molecule type" value="Genomic_DNA"/>
</dbReference>
<evidence type="ECO:0000313" key="5">
    <source>
        <dbReference type="Proteomes" id="UP000677803"/>
    </source>
</evidence>
<dbReference type="AlphaFoldDB" id="A0A8S4AYX2"/>
<protein>
    <submittedName>
        <fullName evidence="4">(Atlantic silverside) hypothetical protein</fullName>
    </submittedName>
</protein>
<evidence type="ECO:0000256" key="2">
    <source>
        <dbReference type="SAM" id="SignalP"/>
    </source>
</evidence>
<evidence type="ECO:0000259" key="3">
    <source>
        <dbReference type="Pfam" id="PF00048"/>
    </source>
</evidence>
<dbReference type="GO" id="GO:0008009">
    <property type="term" value="F:chemokine activity"/>
    <property type="evidence" value="ECO:0007669"/>
    <property type="project" value="InterPro"/>
</dbReference>
<keyword evidence="1" id="KW-0202">Cytokine</keyword>
<proteinExistence type="predicted"/>
<dbReference type="GO" id="GO:0006955">
    <property type="term" value="P:immune response"/>
    <property type="evidence" value="ECO:0007669"/>
    <property type="project" value="InterPro"/>
</dbReference>
<keyword evidence="5" id="KW-1185">Reference proteome</keyword>
<feature type="chain" id="PRO_5035797147" evidence="2">
    <location>
        <begin position="28"/>
        <end position="103"/>
    </location>
</feature>
<feature type="signal peptide" evidence="2">
    <location>
        <begin position="1"/>
        <end position="27"/>
    </location>
</feature>